<evidence type="ECO:0000313" key="3">
    <source>
        <dbReference type="Proteomes" id="UP000005519"/>
    </source>
</evidence>
<evidence type="ECO:0000313" key="2">
    <source>
        <dbReference type="EMBL" id="EEX51077.1"/>
    </source>
</evidence>
<dbReference type="Gene3D" id="3.40.50.10220">
    <property type="entry name" value="DNA polymerase III, psi subunit"/>
    <property type="match status" value="1"/>
</dbReference>
<keyword evidence="1 2" id="KW-0548">Nucleotidyltransferase</keyword>
<keyword evidence="1" id="KW-0239">DNA-directed DNA polymerase</keyword>
<organism evidence="2 3">
    <name type="scientific">Pasteurella dagmatis ATCC 43325</name>
    <dbReference type="NCBI Taxonomy" id="667128"/>
    <lineage>
        <taxon>Bacteria</taxon>
        <taxon>Pseudomonadati</taxon>
        <taxon>Pseudomonadota</taxon>
        <taxon>Gammaproteobacteria</taxon>
        <taxon>Pasteurellales</taxon>
        <taxon>Pasteurellaceae</taxon>
        <taxon>Pasteurella</taxon>
    </lineage>
</organism>
<keyword evidence="1 2" id="KW-0808">Transferase</keyword>
<name>C9PMP3_9PAST</name>
<dbReference type="OrthoDB" id="5682636at2"/>
<dbReference type="InterPro" id="IPR036654">
    <property type="entry name" value="DNA_pol_III_psi_sf"/>
</dbReference>
<dbReference type="NCBIfam" id="NF005335">
    <property type="entry name" value="PRK06856.1-1"/>
    <property type="match status" value="1"/>
</dbReference>
<evidence type="ECO:0000256" key="1">
    <source>
        <dbReference type="PIRNR" id="PIRNR029225"/>
    </source>
</evidence>
<protein>
    <recommendedName>
        <fullName evidence="1">DNA polymerase III subunit psi</fullName>
    </recommendedName>
</protein>
<keyword evidence="3" id="KW-1185">Reference proteome</keyword>
<dbReference type="SUPFAM" id="SSF102220">
    <property type="entry name" value="DNA polymerase III psi subunit"/>
    <property type="match status" value="1"/>
</dbReference>
<dbReference type="HOGENOM" id="CLU_132082_0_0_6"/>
<dbReference type="GO" id="GO:0006260">
    <property type="term" value="P:DNA replication"/>
    <property type="evidence" value="ECO:0007669"/>
    <property type="project" value="UniProtKB-KW"/>
</dbReference>
<dbReference type="GO" id="GO:0008408">
    <property type="term" value="F:3'-5' exonuclease activity"/>
    <property type="evidence" value="ECO:0007669"/>
    <property type="project" value="InterPro"/>
</dbReference>
<comment type="caution">
    <text evidence="2">The sequence shown here is derived from an EMBL/GenBank/DDBJ whole genome shotgun (WGS) entry which is preliminary data.</text>
</comment>
<comment type="function">
    <text evidence="1">Part of the beta sliding clamp loading complex, which hydrolyzes ATP to load the beta clamp onto primed DNA to form the DNA replication pre-initiation complex. DNA polymerase III is a complex, multichain enzyme responsible for most of the replicative synthesis in bacteria. This DNA polymerase also exhibits 3' to 5' exonuclease activity.</text>
</comment>
<dbReference type="STRING" id="667128.HMPREF0621_0267"/>
<dbReference type="AlphaFoldDB" id="C9PMP3"/>
<dbReference type="RefSeq" id="WP_005765311.1">
    <property type="nucleotide sequence ID" value="NZ_GG704815.1"/>
</dbReference>
<dbReference type="Proteomes" id="UP000005519">
    <property type="component" value="Unassembled WGS sequence"/>
</dbReference>
<dbReference type="EMBL" id="ACZR01000002">
    <property type="protein sequence ID" value="EEX51077.1"/>
    <property type="molecule type" value="Genomic_DNA"/>
</dbReference>
<keyword evidence="1" id="KW-0235">DNA replication</keyword>
<proteinExistence type="predicted"/>
<dbReference type="InterPro" id="IPR004615">
    <property type="entry name" value="DNA_pol_III_psi"/>
</dbReference>
<dbReference type="Pfam" id="PF03603">
    <property type="entry name" value="DNA_III_psi"/>
    <property type="match status" value="1"/>
</dbReference>
<gene>
    <name evidence="2" type="primary">hold</name>
    <name evidence="2" type="ORF">HMPREF0621_0267</name>
</gene>
<reference evidence="2 3" key="1">
    <citation type="submission" date="2009-10" db="EMBL/GenBank/DDBJ databases">
        <authorList>
            <person name="Muzny D."/>
            <person name="Qin X."/>
            <person name="Deng J."/>
            <person name="Jiang H."/>
            <person name="Liu Y."/>
            <person name="Qu J."/>
            <person name="Song X.-Z."/>
            <person name="Zhang L."/>
            <person name="Thornton R."/>
            <person name="Coyle M."/>
            <person name="Francisco L."/>
            <person name="Jackson L."/>
            <person name="Javaid M."/>
            <person name="Korchina V."/>
            <person name="Kovar C."/>
            <person name="Mata R."/>
            <person name="Mathew T."/>
            <person name="Ngo R."/>
            <person name="Nguyen L."/>
            <person name="Nguyen N."/>
            <person name="Okwuonu G."/>
            <person name="Ongeri F."/>
            <person name="Pham C."/>
            <person name="Simmons D."/>
            <person name="Wilczek-Boney K."/>
            <person name="Hale W."/>
            <person name="Jakkamsetti A."/>
            <person name="Pham P."/>
            <person name="Ruth R."/>
            <person name="San Lucas F."/>
            <person name="Warren J."/>
            <person name="Zhang J."/>
            <person name="Zhao Z."/>
            <person name="Zhou C."/>
            <person name="Zhu D."/>
            <person name="Lee S."/>
            <person name="Bess C."/>
            <person name="Blankenburg K."/>
            <person name="Forbes L."/>
            <person name="Fu Q."/>
            <person name="Gubbala S."/>
            <person name="Hirani K."/>
            <person name="Jayaseelan J.C."/>
            <person name="Lara F."/>
            <person name="Munidasa M."/>
            <person name="Palculict T."/>
            <person name="Patil S."/>
            <person name="Pu L.-L."/>
            <person name="Saada N."/>
            <person name="Tang L."/>
            <person name="Weissenberger G."/>
            <person name="Zhu Y."/>
            <person name="Hemphill L."/>
            <person name="Shang Y."/>
            <person name="Youmans B."/>
            <person name="Ayvaz T."/>
            <person name="Ross M."/>
            <person name="Santibanez J."/>
            <person name="Aqrawi P."/>
            <person name="Gross S."/>
            <person name="Joshi V."/>
            <person name="Fowler G."/>
            <person name="Nazareth L."/>
            <person name="Reid J."/>
            <person name="Worley K."/>
            <person name="Petrosino J."/>
            <person name="Highlander S."/>
            <person name="Gibbs R."/>
        </authorList>
    </citation>
    <scope>NUCLEOTIDE SEQUENCE [LARGE SCALE GENOMIC DNA]</scope>
    <source>
        <strain evidence="2 3">ATCC 43325</strain>
    </source>
</reference>
<sequence length="138" mass="16348">MNRRDLMLQEMGITQWQLKHPERLKGVVNIVLSEHIRLIIVCDSEIASNSALLKDVLLSLSLNEQEYICVDFQQAQHLKPTQKLNYWLLSENHEKIDRTLSLCHQANSIWQTTDWQQFKQDHQAKRQLWKQIQTSPQC</sequence>
<dbReference type="PIRSF" id="PIRSF029225">
    <property type="entry name" value="DNA_pol_III_psi"/>
    <property type="match status" value="1"/>
</dbReference>
<accession>C9PMP3</accession>
<dbReference type="GO" id="GO:0003887">
    <property type="term" value="F:DNA-directed DNA polymerase activity"/>
    <property type="evidence" value="ECO:0007669"/>
    <property type="project" value="UniProtKB-KW"/>
</dbReference>